<feature type="signal peptide" evidence="1">
    <location>
        <begin position="1"/>
        <end position="18"/>
    </location>
</feature>
<evidence type="ECO:0000313" key="4">
    <source>
        <dbReference type="Proteomes" id="UP000789595"/>
    </source>
</evidence>
<sequence>MLHRCDAVLFFLIGSAAAAAPPTQQRTRCQAAASPTQQTRRQALRYGVGGAAAWPLATAALPSDNAGALTTLRRRVGQKTLAQGSYGLDAPDVYYPDFFEGTWRVTSKAVEVSAPCGAPLFGGNASLAAARAELEAAPVVYEARWIRDGRGRLIADRPYNIGSIAAATMGGRDVLQQLPSSDAFDPNGLIFKLRPEGSEVTYRAELRALARRFEPSAGELRDSSGLLVFDAGELSRQSISLPGKDLVQPPSVKDIETINLFTRTKDGRITSTQRTSTWLVGTEGIAAMKAQAADGRAVDVRTYRVDYERLK</sequence>
<dbReference type="Proteomes" id="UP000789595">
    <property type="component" value="Unassembled WGS sequence"/>
</dbReference>
<evidence type="ECO:0000259" key="2">
    <source>
        <dbReference type="Pfam" id="PF20670"/>
    </source>
</evidence>
<dbReference type="AlphaFoldDB" id="A0A8J2S6D0"/>
<evidence type="ECO:0000256" key="1">
    <source>
        <dbReference type="SAM" id="SignalP"/>
    </source>
</evidence>
<dbReference type="OrthoDB" id="40262at2759"/>
<name>A0A8J2S6D0_9STRA</name>
<dbReference type="InterPro" id="IPR049213">
    <property type="entry name" value="DUF6816"/>
</dbReference>
<proteinExistence type="predicted"/>
<organism evidence="3 4">
    <name type="scientific">Pelagomonas calceolata</name>
    <dbReference type="NCBI Taxonomy" id="35677"/>
    <lineage>
        <taxon>Eukaryota</taxon>
        <taxon>Sar</taxon>
        <taxon>Stramenopiles</taxon>
        <taxon>Ochrophyta</taxon>
        <taxon>Pelagophyceae</taxon>
        <taxon>Pelagomonadales</taxon>
        <taxon>Pelagomonadaceae</taxon>
        <taxon>Pelagomonas</taxon>
    </lineage>
</organism>
<evidence type="ECO:0000313" key="3">
    <source>
        <dbReference type="EMBL" id="CAH0365487.1"/>
    </source>
</evidence>
<dbReference type="EMBL" id="CAKKNE010000001">
    <property type="protein sequence ID" value="CAH0365487.1"/>
    <property type="molecule type" value="Genomic_DNA"/>
</dbReference>
<accession>A0A8J2S6D0</accession>
<comment type="caution">
    <text evidence="3">The sequence shown here is derived from an EMBL/GenBank/DDBJ whole genome shotgun (WGS) entry which is preliminary data.</text>
</comment>
<keyword evidence="4" id="KW-1185">Reference proteome</keyword>
<protein>
    <recommendedName>
        <fullName evidence="2">DUF6816 domain-containing protein</fullName>
    </recommendedName>
</protein>
<gene>
    <name evidence="3" type="ORF">PECAL_1P19280</name>
</gene>
<feature type="domain" description="DUF6816" evidence="2">
    <location>
        <begin position="90"/>
        <end position="309"/>
    </location>
</feature>
<feature type="chain" id="PRO_5035211491" description="DUF6816 domain-containing protein" evidence="1">
    <location>
        <begin position="19"/>
        <end position="311"/>
    </location>
</feature>
<keyword evidence="1" id="KW-0732">Signal</keyword>
<dbReference type="Pfam" id="PF20670">
    <property type="entry name" value="DUF6816"/>
    <property type="match status" value="1"/>
</dbReference>
<reference evidence="3" key="1">
    <citation type="submission" date="2021-11" db="EMBL/GenBank/DDBJ databases">
        <authorList>
            <consortium name="Genoscope - CEA"/>
            <person name="William W."/>
        </authorList>
    </citation>
    <scope>NUCLEOTIDE SEQUENCE</scope>
</reference>